<keyword evidence="1" id="KW-1133">Transmembrane helix</keyword>
<protein>
    <submittedName>
        <fullName evidence="2">Uncharacterized membrane protein</fullName>
    </submittedName>
</protein>
<name>A0A1H1ZWW1_9ACTN</name>
<feature type="transmembrane region" description="Helical" evidence="1">
    <location>
        <begin position="151"/>
        <end position="170"/>
    </location>
</feature>
<feature type="transmembrane region" description="Helical" evidence="1">
    <location>
        <begin position="12"/>
        <end position="31"/>
    </location>
</feature>
<proteinExistence type="predicted"/>
<feature type="transmembrane region" description="Helical" evidence="1">
    <location>
        <begin position="96"/>
        <end position="114"/>
    </location>
</feature>
<gene>
    <name evidence="2" type="ORF">SAMN04489812_5494</name>
</gene>
<reference evidence="2 3" key="1">
    <citation type="submission" date="2016-10" db="EMBL/GenBank/DDBJ databases">
        <authorList>
            <person name="de Groot N.N."/>
        </authorList>
    </citation>
    <scope>NUCLEOTIDE SEQUENCE [LARGE SCALE GENOMIC DNA]</scope>
    <source>
        <strain evidence="2 3">DSM 21800</strain>
    </source>
</reference>
<dbReference type="Proteomes" id="UP000199103">
    <property type="component" value="Chromosome I"/>
</dbReference>
<dbReference type="AlphaFoldDB" id="A0A1H1ZWW1"/>
<dbReference type="Pfam" id="PF08592">
    <property type="entry name" value="Anthrone_oxy"/>
    <property type="match status" value="1"/>
</dbReference>
<evidence type="ECO:0000313" key="2">
    <source>
        <dbReference type="EMBL" id="SDT37882.1"/>
    </source>
</evidence>
<feature type="transmembrane region" description="Helical" evidence="1">
    <location>
        <begin position="65"/>
        <end position="84"/>
    </location>
</feature>
<organism evidence="2 3">
    <name type="scientific">Microlunatus soli</name>
    <dbReference type="NCBI Taxonomy" id="630515"/>
    <lineage>
        <taxon>Bacteria</taxon>
        <taxon>Bacillati</taxon>
        <taxon>Actinomycetota</taxon>
        <taxon>Actinomycetes</taxon>
        <taxon>Propionibacteriales</taxon>
        <taxon>Propionibacteriaceae</taxon>
        <taxon>Microlunatus</taxon>
    </lineage>
</organism>
<accession>A0A1H1ZWW1</accession>
<keyword evidence="1" id="KW-0472">Membrane</keyword>
<dbReference type="RefSeq" id="WP_197679892.1">
    <property type="nucleotide sequence ID" value="NZ_LT629772.1"/>
</dbReference>
<keyword evidence="1" id="KW-0812">Transmembrane</keyword>
<keyword evidence="3" id="KW-1185">Reference proteome</keyword>
<sequence length="192" mass="20416">MTSRHSGTNGSIGTAILIIATLTTGLTAGVFTDWSNTIMPGLADVDDRTFVLAFRSLDASINNPFFLGVEFSGALLFTVAAGALQVRTGRRTALPWILAALVAYLTAIMITFAVNEPLNTRLRTIDEPAASADFAALRAELNAARWAAWNTARAVTATIAFGCLLVALSVRRRSRADRSDASARSARLDALT</sequence>
<evidence type="ECO:0000256" key="1">
    <source>
        <dbReference type="SAM" id="Phobius"/>
    </source>
</evidence>
<dbReference type="InterPro" id="IPR013901">
    <property type="entry name" value="Anthrone_oxy"/>
</dbReference>
<evidence type="ECO:0000313" key="3">
    <source>
        <dbReference type="Proteomes" id="UP000199103"/>
    </source>
</evidence>
<dbReference type="EMBL" id="LT629772">
    <property type="protein sequence ID" value="SDT37882.1"/>
    <property type="molecule type" value="Genomic_DNA"/>
</dbReference>
<dbReference type="STRING" id="630515.SAMN04489812_5494"/>